<feature type="transmembrane region" description="Helical" evidence="7">
    <location>
        <begin position="127"/>
        <end position="148"/>
    </location>
</feature>
<feature type="transmembrane region" description="Helical" evidence="7">
    <location>
        <begin position="92"/>
        <end position="115"/>
    </location>
</feature>
<keyword evidence="3 7" id="KW-1133">Transmembrane helix</keyword>
<dbReference type="PANTHER" id="PTHR33048">
    <property type="entry name" value="PTH11-LIKE INTEGRAL MEMBRANE PROTEIN (AFU_ORTHOLOGUE AFUA_5G11245)"/>
    <property type="match status" value="1"/>
</dbReference>
<organism evidence="9 10">
    <name type="scientific">Chaetomidium leptoderma</name>
    <dbReference type="NCBI Taxonomy" id="669021"/>
    <lineage>
        <taxon>Eukaryota</taxon>
        <taxon>Fungi</taxon>
        <taxon>Dikarya</taxon>
        <taxon>Ascomycota</taxon>
        <taxon>Pezizomycotina</taxon>
        <taxon>Sordariomycetes</taxon>
        <taxon>Sordariomycetidae</taxon>
        <taxon>Sordariales</taxon>
        <taxon>Chaetomiaceae</taxon>
        <taxon>Chaetomidium</taxon>
    </lineage>
</organism>
<comment type="subcellular location">
    <subcellularLocation>
        <location evidence="1">Membrane</location>
        <topology evidence="1">Multi-pass membrane protein</topology>
    </subcellularLocation>
</comment>
<reference evidence="9" key="1">
    <citation type="journal article" date="2023" name="Mol. Phylogenet. Evol.">
        <title>Genome-scale phylogeny and comparative genomics of the fungal order Sordariales.</title>
        <authorList>
            <person name="Hensen N."/>
            <person name="Bonometti L."/>
            <person name="Westerberg I."/>
            <person name="Brannstrom I.O."/>
            <person name="Guillou S."/>
            <person name="Cros-Aarteil S."/>
            <person name="Calhoun S."/>
            <person name="Haridas S."/>
            <person name="Kuo A."/>
            <person name="Mondo S."/>
            <person name="Pangilinan J."/>
            <person name="Riley R."/>
            <person name="LaButti K."/>
            <person name="Andreopoulos B."/>
            <person name="Lipzen A."/>
            <person name="Chen C."/>
            <person name="Yan M."/>
            <person name="Daum C."/>
            <person name="Ng V."/>
            <person name="Clum A."/>
            <person name="Steindorff A."/>
            <person name="Ohm R.A."/>
            <person name="Martin F."/>
            <person name="Silar P."/>
            <person name="Natvig D.O."/>
            <person name="Lalanne C."/>
            <person name="Gautier V."/>
            <person name="Ament-Velasquez S.L."/>
            <person name="Kruys A."/>
            <person name="Hutchinson M.I."/>
            <person name="Powell A.J."/>
            <person name="Barry K."/>
            <person name="Miller A.N."/>
            <person name="Grigoriev I.V."/>
            <person name="Debuchy R."/>
            <person name="Gladieux P."/>
            <person name="Hiltunen Thoren M."/>
            <person name="Johannesson H."/>
        </authorList>
    </citation>
    <scope>NUCLEOTIDE SEQUENCE</scope>
    <source>
        <strain evidence="9">CBS 538.74</strain>
    </source>
</reference>
<accession>A0AAN6VIJ3</accession>
<evidence type="ECO:0000256" key="1">
    <source>
        <dbReference type="ARBA" id="ARBA00004141"/>
    </source>
</evidence>
<evidence type="ECO:0000256" key="3">
    <source>
        <dbReference type="ARBA" id="ARBA00022989"/>
    </source>
</evidence>
<evidence type="ECO:0000259" key="8">
    <source>
        <dbReference type="Pfam" id="PF20684"/>
    </source>
</evidence>
<evidence type="ECO:0000256" key="4">
    <source>
        <dbReference type="ARBA" id="ARBA00023136"/>
    </source>
</evidence>
<evidence type="ECO:0000256" key="6">
    <source>
        <dbReference type="SAM" id="MobiDB-lite"/>
    </source>
</evidence>
<dbReference type="Pfam" id="PF20684">
    <property type="entry name" value="Fung_rhodopsin"/>
    <property type="match status" value="1"/>
</dbReference>
<dbReference type="InterPro" id="IPR052337">
    <property type="entry name" value="SAT4-like"/>
</dbReference>
<proteinExistence type="inferred from homology"/>
<feature type="transmembrane region" description="Helical" evidence="7">
    <location>
        <begin position="49"/>
        <end position="72"/>
    </location>
</feature>
<reference evidence="9" key="2">
    <citation type="submission" date="2023-05" db="EMBL/GenBank/DDBJ databases">
        <authorList>
            <consortium name="Lawrence Berkeley National Laboratory"/>
            <person name="Steindorff A."/>
            <person name="Hensen N."/>
            <person name="Bonometti L."/>
            <person name="Westerberg I."/>
            <person name="Brannstrom I.O."/>
            <person name="Guillou S."/>
            <person name="Cros-Aarteil S."/>
            <person name="Calhoun S."/>
            <person name="Haridas S."/>
            <person name="Kuo A."/>
            <person name="Mondo S."/>
            <person name="Pangilinan J."/>
            <person name="Riley R."/>
            <person name="Labutti K."/>
            <person name="Andreopoulos B."/>
            <person name="Lipzen A."/>
            <person name="Chen C."/>
            <person name="Yanf M."/>
            <person name="Daum C."/>
            <person name="Ng V."/>
            <person name="Clum A."/>
            <person name="Ohm R."/>
            <person name="Martin F."/>
            <person name="Silar P."/>
            <person name="Natvig D."/>
            <person name="Lalanne C."/>
            <person name="Gautier V."/>
            <person name="Ament-Velasquez S.L."/>
            <person name="Kruys A."/>
            <person name="Hutchinson M.I."/>
            <person name="Powell A.J."/>
            <person name="Barry K."/>
            <person name="Miller A.N."/>
            <person name="Grigoriev I.V."/>
            <person name="Debuchy R."/>
            <person name="Gladieux P."/>
            <person name="Thoren M.H."/>
            <person name="Johannesson H."/>
        </authorList>
    </citation>
    <scope>NUCLEOTIDE SEQUENCE</scope>
    <source>
        <strain evidence="9">CBS 538.74</strain>
    </source>
</reference>
<feature type="compositionally biased region" description="Basic and acidic residues" evidence="6">
    <location>
        <begin position="331"/>
        <end position="349"/>
    </location>
</feature>
<comment type="caution">
    <text evidence="9">The sequence shown here is derived from an EMBL/GenBank/DDBJ whole genome shotgun (WGS) entry which is preliminary data.</text>
</comment>
<feature type="transmembrane region" description="Helical" evidence="7">
    <location>
        <begin position="208"/>
        <end position="230"/>
    </location>
</feature>
<feature type="transmembrane region" description="Helical" evidence="7">
    <location>
        <begin position="250"/>
        <end position="270"/>
    </location>
</feature>
<feature type="region of interest" description="Disordered" evidence="6">
    <location>
        <begin position="327"/>
        <end position="368"/>
    </location>
</feature>
<dbReference type="AlphaFoldDB" id="A0AAN6VIJ3"/>
<sequence>MFDYIEFPTLPIVKVHLIINCVLTFITVTVVGLRIVARFMSGAGLWWDDYLILFALPQGIGMLIIQGMWAPMGIGYDVTETLPNLETILKMLVAYELIYSTAISTVKLSVMIFYLRVFVNRGLRLAVKAALTFVALWSTANILQVFLICRPFAKTYSLTAEGVCGDQVASFIAIGAFNIISDVIILTLPLPTVWALKMSTPSKLGITGVFLIGLIVSVVAILRIVTLTQLELTNLTGTMIWADFWSTTEPNLAILCVSLPMLGSLWSRCFTTRRGASKLAYNSSENNTNGSAFSKIKNPSQPDNQIPLEGLYAANQEVHYQSAVATATTPDLERDTRSAYPVDGDKDSGSEVALTDLPEQGRQDANGGIRVQTKWTISHN</sequence>
<keyword evidence="2 7" id="KW-0812">Transmembrane</keyword>
<evidence type="ECO:0000256" key="7">
    <source>
        <dbReference type="SAM" id="Phobius"/>
    </source>
</evidence>
<keyword evidence="4 7" id="KW-0472">Membrane</keyword>
<dbReference type="InterPro" id="IPR049326">
    <property type="entry name" value="Rhodopsin_dom_fungi"/>
</dbReference>
<evidence type="ECO:0000256" key="5">
    <source>
        <dbReference type="ARBA" id="ARBA00038359"/>
    </source>
</evidence>
<protein>
    <recommendedName>
        <fullName evidence="8">Rhodopsin domain-containing protein</fullName>
    </recommendedName>
</protein>
<name>A0AAN6VIJ3_9PEZI</name>
<dbReference type="Proteomes" id="UP001302745">
    <property type="component" value="Unassembled WGS sequence"/>
</dbReference>
<feature type="transmembrane region" description="Helical" evidence="7">
    <location>
        <begin position="168"/>
        <end position="196"/>
    </location>
</feature>
<keyword evidence="10" id="KW-1185">Reference proteome</keyword>
<dbReference type="EMBL" id="MU856983">
    <property type="protein sequence ID" value="KAK4152193.1"/>
    <property type="molecule type" value="Genomic_DNA"/>
</dbReference>
<evidence type="ECO:0000256" key="2">
    <source>
        <dbReference type="ARBA" id="ARBA00022692"/>
    </source>
</evidence>
<gene>
    <name evidence="9" type="ORF">C8A00DRAFT_35104</name>
</gene>
<comment type="similarity">
    <text evidence="5">Belongs to the SAT4 family.</text>
</comment>
<feature type="domain" description="Rhodopsin" evidence="8">
    <location>
        <begin position="33"/>
        <end position="267"/>
    </location>
</feature>
<feature type="region of interest" description="Disordered" evidence="6">
    <location>
        <begin position="281"/>
        <end position="301"/>
    </location>
</feature>
<feature type="transmembrane region" description="Helical" evidence="7">
    <location>
        <begin position="17"/>
        <end position="37"/>
    </location>
</feature>
<dbReference type="GO" id="GO:0016020">
    <property type="term" value="C:membrane"/>
    <property type="evidence" value="ECO:0007669"/>
    <property type="project" value="UniProtKB-SubCell"/>
</dbReference>
<dbReference type="PANTHER" id="PTHR33048:SF161">
    <property type="entry name" value="INTEGRAL MEMBRANE PROTEIN"/>
    <property type="match status" value="1"/>
</dbReference>
<evidence type="ECO:0000313" key="10">
    <source>
        <dbReference type="Proteomes" id="UP001302745"/>
    </source>
</evidence>
<evidence type="ECO:0000313" key="9">
    <source>
        <dbReference type="EMBL" id="KAK4152193.1"/>
    </source>
</evidence>